<protein>
    <submittedName>
        <fullName evidence="2">Putative salt-induced outer membrane protein YdiY</fullName>
    </submittedName>
</protein>
<sequence length="253" mass="28347">MKLKYGLPALAMLVAQAAHADDAATAPGEKKTWKGSMELGVLVTSGNSKATNINGKLNVTQDMEHWRNTYNLESLYTDSDEETTAERYRGAVQGDYKFNDKEFWYVRGAYEKDRFSGYDYQSSVSTGYGNRFWQVEDGSFFEASAGVGYRSNEIDRDSSDYQEGDESDRGAIGRLAAKFEYHLTDTSLFRQELNTEIGLEDGNSITESVTSLQANVMGNLAMKVSYRIKYTSDVPADTEKTDTETSFTLLYSF</sequence>
<organism evidence="2 3">
    <name type="scientific">Gallaecimonas pentaromativorans</name>
    <dbReference type="NCBI Taxonomy" id="584787"/>
    <lineage>
        <taxon>Bacteria</taxon>
        <taxon>Pseudomonadati</taxon>
        <taxon>Pseudomonadota</taxon>
        <taxon>Gammaproteobacteria</taxon>
        <taxon>Enterobacterales</taxon>
        <taxon>Gallaecimonadaceae</taxon>
        <taxon>Gallaecimonas</taxon>
    </lineage>
</organism>
<dbReference type="Pfam" id="PF04338">
    <property type="entry name" value="DUF481"/>
    <property type="match status" value="1"/>
</dbReference>
<feature type="chain" id="PRO_5018056348" evidence="1">
    <location>
        <begin position="21"/>
        <end position="253"/>
    </location>
</feature>
<proteinExistence type="predicted"/>
<gene>
    <name evidence="2" type="ORF">EDC28_108181</name>
</gene>
<evidence type="ECO:0000256" key="1">
    <source>
        <dbReference type="SAM" id="SignalP"/>
    </source>
</evidence>
<name>A0A3N1P4R4_9GAMM</name>
<dbReference type="AlphaFoldDB" id="A0A3N1P4R4"/>
<dbReference type="STRING" id="584787.GCA_001247655_03886"/>
<feature type="signal peptide" evidence="1">
    <location>
        <begin position="1"/>
        <end position="20"/>
    </location>
</feature>
<keyword evidence="3" id="KW-1185">Reference proteome</keyword>
<dbReference type="EMBL" id="RJUL01000008">
    <property type="protein sequence ID" value="ROQ23443.1"/>
    <property type="molecule type" value="Genomic_DNA"/>
</dbReference>
<comment type="caution">
    <text evidence="2">The sequence shown here is derived from an EMBL/GenBank/DDBJ whole genome shotgun (WGS) entry which is preliminary data.</text>
</comment>
<dbReference type="Proteomes" id="UP000268033">
    <property type="component" value="Unassembled WGS sequence"/>
</dbReference>
<accession>A0A3N1P4R4</accession>
<keyword evidence="1" id="KW-0732">Signal</keyword>
<reference evidence="2 3" key="1">
    <citation type="submission" date="2018-11" db="EMBL/GenBank/DDBJ databases">
        <title>Genomic Encyclopedia of Type Strains, Phase IV (KMG-IV): sequencing the most valuable type-strain genomes for metagenomic binning, comparative biology and taxonomic classification.</title>
        <authorList>
            <person name="Goeker M."/>
        </authorList>
    </citation>
    <scope>NUCLEOTIDE SEQUENCE [LARGE SCALE GENOMIC DNA]</scope>
    <source>
        <strain evidence="2 3">DSM 21945</strain>
    </source>
</reference>
<dbReference type="RefSeq" id="WP_123422221.1">
    <property type="nucleotide sequence ID" value="NZ_JBLXAC010000016.1"/>
</dbReference>
<evidence type="ECO:0000313" key="3">
    <source>
        <dbReference type="Proteomes" id="UP000268033"/>
    </source>
</evidence>
<dbReference type="InterPro" id="IPR007433">
    <property type="entry name" value="DUF481"/>
</dbReference>
<evidence type="ECO:0000313" key="2">
    <source>
        <dbReference type="EMBL" id="ROQ23443.1"/>
    </source>
</evidence>